<gene>
    <name evidence="2" type="ORF">BECKLFY1418A_GA0070994_11128</name>
    <name evidence="1" type="ORF">BECKLFY1418B_GA0070995_10988</name>
</gene>
<proteinExistence type="predicted"/>
<organism evidence="1">
    <name type="scientific">Candidatus Kentrum sp. LFY</name>
    <dbReference type="NCBI Taxonomy" id="2126342"/>
    <lineage>
        <taxon>Bacteria</taxon>
        <taxon>Pseudomonadati</taxon>
        <taxon>Pseudomonadota</taxon>
        <taxon>Gammaproteobacteria</taxon>
        <taxon>Candidatus Kentrum</taxon>
    </lineage>
</organism>
<evidence type="ECO:0008006" key="3">
    <source>
        <dbReference type="Google" id="ProtNLM"/>
    </source>
</evidence>
<dbReference type="EMBL" id="CAADFF010000098">
    <property type="protein sequence ID" value="VFJ97284.1"/>
    <property type="molecule type" value="Genomic_DNA"/>
</dbReference>
<dbReference type="AlphaFoldDB" id="A0A450UXK0"/>
<reference evidence="1" key="1">
    <citation type="submission" date="2019-02" db="EMBL/GenBank/DDBJ databases">
        <authorList>
            <person name="Gruber-Vodicka R. H."/>
            <person name="Seah K. B. B."/>
        </authorList>
    </citation>
    <scope>NUCLEOTIDE SEQUENCE</scope>
    <source>
        <strain evidence="2">BECK_M6</strain>
        <strain evidence="1">BECK_M7</strain>
    </source>
</reference>
<protein>
    <recommendedName>
        <fullName evidence="3">Hemerythrin HHE cation binding domain-containing protein</fullName>
    </recommendedName>
</protein>
<evidence type="ECO:0000313" key="2">
    <source>
        <dbReference type="EMBL" id="VFK00138.1"/>
    </source>
</evidence>
<dbReference type="EMBL" id="CAADFH010000112">
    <property type="protein sequence ID" value="VFK00138.1"/>
    <property type="molecule type" value="Genomic_DNA"/>
</dbReference>
<sequence length="143" mass="16972">MITFEELNTQHNELTELTNVLLYLIANRTICETKPTNALFFQYLEKVEQHLKSVDHLYPVLLADRDQHANNAASNFMAGEHEIRKIISGYIKAWINKKKHELVIKNYEEFLTDTQMLFHLILDRIQDETDHLYPLVRRMDSEE</sequence>
<evidence type="ECO:0000313" key="1">
    <source>
        <dbReference type="EMBL" id="VFJ97284.1"/>
    </source>
</evidence>
<name>A0A450UXK0_9GAMM</name>
<accession>A0A450UXK0</accession>